<dbReference type="AlphaFoldDB" id="A0ABD3QJ67"/>
<dbReference type="EMBL" id="JALLAZ020000215">
    <property type="protein sequence ID" value="KAL3800412.1"/>
    <property type="molecule type" value="Genomic_DNA"/>
</dbReference>
<evidence type="ECO:0000313" key="4">
    <source>
        <dbReference type="EMBL" id="KAL3800412.1"/>
    </source>
</evidence>
<organism evidence="4 5">
    <name type="scientific">Stephanodiscus triporus</name>
    <dbReference type="NCBI Taxonomy" id="2934178"/>
    <lineage>
        <taxon>Eukaryota</taxon>
        <taxon>Sar</taxon>
        <taxon>Stramenopiles</taxon>
        <taxon>Ochrophyta</taxon>
        <taxon>Bacillariophyta</taxon>
        <taxon>Coscinodiscophyceae</taxon>
        <taxon>Thalassiosirophycidae</taxon>
        <taxon>Stephanodiscales</taxon>
        <taxon>Stephanodiscaceae</taxon>
        <taxon>Stephanodiscus</taxon>
    </lineage>
</organism>
<keyword evidence="5" id="KW-1185">Reference proteome</keyword>
<accession>A0ABD3QJ67</accession>
<dbReference type="PANTHER" id="PTHR42776:SF13">
    <property type="entry name" value="DIPEPTIDYL-PEPTIDASE 5"/>
    <property type="match status" value="1"/>
</dbReference>
<dbReference type="Proteomes" id="UP001530315">
    <property type="component" value="Unassembled WGS sequence"/>
</dbReference>
<dbReference type="PANTHER" id="PTHR42776">
    <property type="entry name" value="SERINE PEPTIDASE S9 FAMILY MEMBER"/>
    <property type="match status" value="1"/>
</dbReference>
<dbReference type="SUPFAM" id="SSF82171">
    <property type="entry name" value="DPP6 N-terminal domain-like"/>
    <property type="match status" value="1"/>
</dbReference>
<dbReference type="GO" id="GO:0016787">
    <property type="term" value="F:hydrolase activity"/>
    <property type="evidence" value="ECO:0007669"/>
    <property type="project" value="UniProtKB-KW"/>
</dbReference>
<reference evidence="4 5" key="1">
    <citation type="submission" date="2024-10" db="EMBL/GenBank/DDBJ databases">
        <title>Updated reference genomes for cyclostephanoid diatoms.</title>
        <authorList>
            <person name="Roberts W.R."/>
            <person name="Alverson A.J."/>
        </authorList>
    </citation>
    <scope>NUCLEOTIDE SEQUENCE [LARGE SCALE GENOMIC DNA]</scope>
    <source>
        <strain evidence="4 5">AJA276-08</strain>
    </source>
</reference>
<evidence type="ECO:0000313" key="5">
    <source>
        <dbReference type="Proteomes" id="UP001530315"/>
    </source>
</evidence>
<dbReference type="SUPFAM" id="SSF53474">
    <property type="entry name" value="alpha/beta-Hydrolases"/>
    <property type="match status" value="1"/>
</dbReference>
<dbReference type="InterPro" id="IPR029058">
    <property type="entry name" value="AB_hydrolase_fold"/>
</dbReference>
<dbReference type="Gene3D" id="3.40.50.1820">
    <property type="entry name" value="alpha/beta hydrolase"/>
    <property type="match status" value="1"/>
</dbReference>
<feature type="domain" description="Peptidase S9 prolyl oligopeptidase catalytic" evidence="3">
    <location>
        <begin position="712"/>
        <end position="866"/>
    </location>
</feature>
<keyword evidence="1" id="KW-0732">Signal</keyword>
<dbReference type="InterPro" id="IPR001375">
    <property type="entry name" value="Peptidase_S9_cat"/>
</dbReference>
<protein>
    <recommendedName>
        <fullName evidence="3">Peptidase S9 prolyl oligopeptidase catalytic domain-containing protein</fullName>
    </recommendedName>
</protein>
<gene>
    <name evidence="4" type="ORF">ACHAW5_009090</name>
</gene>
<sequence>MTPPPMTQTPPSSSSSYREPSEVLKRLFLPPKDPSLTLSSDYGWLAIAQEPPLPSIDLLAKKEEKLAGLRFDPYLLAPSRLDYASSLAMQHVSTGAKQAVELPKNSEGIRYLRFHPSKSYFVFASKVRNAPRFELYVCELNDDTDDCDGRWSIRKLPLGLYDDVDDDVGEENGNGGNGRRRKMNFVLGCSYQFVGDDSDDLLVRVVPDVWPDDPPIEPTSVGPSIQEVSKGARKAPGRTYQDLLKNEYDAAKLRHYLTVEVLRVDATSSRPARSVPQCAGGRLVQDLQSSPCGRFALAQMTAEFSYSVPIGRFGKDVEIWDLESDGEGDGGAVVGVATLPVDDEIPLSYDACSRHPRKFHFHPCLDHAVVYAVATDGGIGLNERFDGGEERDAVYCRALDAGTMALGDPTKLIGLEWRYSDLDYTESGLGIVEEYRWSDRMERKWILDNATGMKRLLWERSWEDRYTAPGRPLMRRGSRGQFFVVQPTKTSMYLQGAGASPLGDRPFLDLLDFSMEKARTTRLWRSAAPLDGELDPSKEVNGVLPTEREDIYESLVCLLKDNDSIMISRESKTTPQNYFLLKLSDLGKNKSELQITDFKHPQPDLLGITKELVQYTRDDGVQLTANLYLPVDYDGTARPTLFWAYPREFKDAEAAGQVKGSKHRFVSAHWASPIHWAAKGWVIMDDFSLPVIGEGDAQPNDTFIEQLVSGATAAVKFVTARGVCDPRRCAVGGHSYGSFMTAHLLSHTSLFAAGIGRSGAFNRTLTPMSFQSEERSIWEAPDTYITMSPLMHVKKYSLQERVGKMLLIHGAADENDGTFPMQSERYFAALKAFGIESRLVILPHERHSYRARESILHMAWEQEEWLKFLEHDDETGGMGAADGIRD</sequence>
<name>A0ABD3QJ67_9STRA</name>
<evidence type="ECO:0000259" key="3">
    <source>
        <dbReference type="Pfam" id="PF00326"/>
    </source>
</evidence>
<evidence type="ECO:0000256" key="2">
    <source>
        <dbReference type="ARBA" id="ARBA00022801"/>
    </source>
</evidence>
<keyword evidence="2" id="KW-0378">Hydrolase</keyword>
<comment type="caution">
    <text evidence="4">The sequence shown here is derived from an EMBL/GenBank/DDBJ whole genome shotgun (WGS) entry which is preliminary data.</text>
</comment>
<proteinExistence type="predicted"/>
<dbReference type="Pfam" id="PF00326">
    <property type="entry name" value="Peptidase_S9"/>
    <property type="match status" value="1"/>
</dbReference>
<evidence type="ECO:0000256" key="1">
    <source>
        <dbReference type="ARBA" id="ARBA00022729"/>
    </source>
</evidence>